<feature type="non-terminal residue" evidence="1">
    <location>
        <position position="1"/>
    </location>
</feature>
<dbReference type="EMBL" id="JABSTQ010011222">
    <property type="protein sequence ID" value="KAG0413905.1"/>
    <property type="molecule type" value="Genomic_DNA"/>
</dbReference>
<name>A0AC60P3B1_IXOPE</name>
<organism evidence="1 2">
    <name type="scientific">Ixodes persulcatus</name>
    <name type="common">Taiga tick</name>
    <dbReference type="NCBI Taxonomy" id="34615"/>
    <lineage>
        <taxon>Eukaryota</taxon>
        <taxon>Metazoa</taxon>
        <taxon>Ecdysozoa</taxon>
        <taxon>Arthropoda</taxon>
        <taxon>Chelicerata</taxon>
        <taxon>Arachnida</taxon>
        <taxon>Acari</taxon>
        <taxon>Parasitiformes</taxon>
        <taxon>Ixodida</taxon>
        <taxon>Ixodoidea</taxon>
        <taxon>Ixodidae</taxon>
        <taxon>Ixodinae</taxon>
        <taxon>Ixodes</taxon>
    </lineage>
</organism>
<dbReference type="Proteomes" id="UP000805193">
    <property type="component" value="Unassembled WGS sequence"/>
</dbReference>
<keyword evidence="2" id="KW-1185">Reference proteome</keyword>
<gene>
    <name evidence="1" type="ORF">HPB47_008935</name>
</gene>
<sequence>GPEPPPPTMVFQDKAEPPTPTSKKRKAVYSSIVIPPVREAAEEAGSTSNNLLQLCPTRRTVKELGRVLQRSTFRAEGIKEAAETLWEAMPRLRGLKSRLKSCGTARAQLQCG</sequence>
<reference evidence="1 2" key="1">
    <citation type="journal article" date="2020" name="Cell">
        <title>Large-Scale Comparative Analyses of Tick Genomes Elucidate Their Genetic Diversity and Vector Capacities.</title>
        <authorList>
            <consortium name="Tick Genome and Microbiome Consortium (TIGMIC)"/>
            <person name="Jia N."/>
            <person name="Wang J."/>
            <person name="Shi W."/>
            <person name="Du L."/>
            <person name="Sun Y."/>
            <person name="Zhan W."/>
            <person name="Jiang J.F."/>
            <person name="Wang Q."/>
            <person name="Zhang B."/>
            <person name="Ji P."/>
            <person name="Bell-Sakyi L."/>
            <person name="Cui X.M."/>
            <person name="Yuan T.T."/>
            <person name="Jiang B.G."/>
            <person name="Yang W.F."/>
            <person name="Lam T.T."/>
            <person name="Chang Q.C."/>
            <person name="Ding S.J."/>
            <person name="Wang X.J."/>
            <person name="Zhu J.G."/>
            <person name="Ruan X.D."/>
            <person name="Zhao L."/>
            <person name="Wei J.T."/>
            <person name="Ye R.Z."/>
            <person name="Que T.C."/>
            <person name="Du C.H."/>
            <person name="Zhou Y.H."/>
            <person name="Cheng J.X."/>
            <person name="Dai P.F."/>
            <person name="Guo W.B."/>
            <person name="Han X.H."/>
            <person name="Huang E.J."/>
            <person name="Li L.F."/>
            <person name="Wei W."/>
            <person name="Gao Y.C."/>
            <person name="Liu J.Z."/>
            <person name="Shao H.Z."/>
            <person name="Wang X."/>
            <person name="Wang C.C."/>
            <person name="Yang T.C."/>
            <person name="Huo Q.B."/>
            <person name="Li W."/>
            <person name="Chen H.Y."/>
            <person name="Chen S.E."/>
            <person name="Zhou L.G."/>
            <person name="Ni X.B."/>
            <person name="Tian J.H."/>
            <person name="Sheng Y."/>
            <person name="Liu T."/>
            <person name="Pan Y.S."/>
            <person name="Xia L.Y."/>
            <person name="Li J."/>
            <person name="Zhao F."/>
            <person name="Cao W.C."/>
        </authorList>
    </citation>
    <scope>NUCLEOTIDE SEQUENCE [LARGE SCALE GENOMIC DNA]</scope>
    <source>
        <strain evidence="1">Iper-2018</strain>
    </source>
</reference>
<proteinExistence type="predicted"/>
<evidence type="ECO:0000313" key="1">
    <source>
        <dbReference type="EMBL" id="KAG0413905.1"/>
    </source>
</evidence>
<accession>A0AC60P3B1</accession>
<evidence type="ECO:0000313" key="2">
    <source>
        <dbReference type="Proteomes" id="UP000805193"/>
    </source>
</evidence>
<comment type="caution">
    <text evidence="1">The sequence shown here is derived from an EMBL/GenBank/DDBJ whole genome shotgun (WGS) entry which is preliminary data.</text>
</comment>
<protein>
    <submittedName>
        <fullName evidence="1">Uncharacterized protein</fullName>
    </submittedName>
</protein>